<evidence type="ECO:0000313" key="1">
    <source>
        <dbReference type="EMBL" id="TBU29127.1"/>
    </source>
</evidence>
<protein>
    <submittedName>
        <fullName evidence="1">Uncharacterized protein</fullName>
    </submittedName>
</protein>
<name>A0A4Q9MPP4_9APHY</name>
<dbReference type="EMBL" id="ML143415">
    <property type="protein sequence ID" value="TBU29127.1"/>
    <property type="molecule type" value="Genomic_DNA"/>
</dbReference>
<dbReference type="Proteomes" id="UP000292957">
    <property type="component" value="Unassembled WGS sequence"/>
</dbReference>
<sequence>MTTYFARQMRIEAADIWERFLHHLEKAQLEETVFRTSPRVAARVLGYALIHAPSDVGRDCVAREVHDCHNDPEVLAGLAHFYIYGSHKPKGPYATQFLRPESSTIVRGDRGGP</sequence>
<accession>A0A4Q9MPP4</accession>
<gene>
    <name evidence="1" type="ORF">BD311DRAFT_757020</name>
</gene>
<dbReference type="OrthoDB" id="5275057at2759"/>
<organism evidence="1">
    <name type="scientific">Dichomitus squalens</name>
    <dbReference type="NCBI Taxonomy" id="114155"/>
    <lineage>
        <taxon>Eukaryota</taxon>
        <taxon>Fungi</taxon>
        <taxon>Dikarya</taxon>
        <taxon>Basidiomycota</taxon>
        <taxon>Agaricomycotina</taxon>
        <taxon>Agaricomycetes</taxon>
        <taxon>Polyporales</taxon>
        <taxon>Polyporaceae</taxon>
        <taxon>Dichomitus</taxon>
    </lineage>
</organism>
<proteinExistence type="predicted"/>
<reference evidence="1" key="1">
    <citation type="submission" date="2019-01" db="EMBL/GenBank/DDBJ databases">
        <title>Draft genome sequences of three monokaryotic isolates of the white-rot basidiomycete fungus Dichomitus squalens.</title>
        <authorList>
            <consortium name="DOE Joint Genome Institute"/>
            <person name="Lopez S.C."/>
            <person name="Andreopoulos B."/>
            <person name="Pangilinan J."/>
            <person name="Lipzen A."/>
            <person name="Riley R."/>
            <person name="Ahrendt S."/>
            <person name="Ng V."/>
            <person name="Barry K."/>
            <person name="Daum C."/>
            <person name="Grigoriev I.V."/>
            <person name="Hilden K.S."/>
            <person name="Makela M.R."/>
            <person name="de Vries R.P."/>
        </authorList>
    </citation>
    <scope>NUCLEOTIDE SEQUENCE [LARGE SCALE GENOMIC DNA]</scope>
    <source>
        <strain evidence="1">OM18370.1</strain>
    </source>
</reference>
<dbReference type="AlphaFoldDB" id="A0A4Q9MPP4"/>